<organism evidence="1 2">
    <name type="scientific">Rhodocollybia butyracea</name>
    <dbReference type="NCBI Taxonomy" id="206335"/>
    <lineage>
        <taxon>Eukaryota</taxon>
        <taxon>Fungi</taxon>
        <taxon>Dikarya</taxon>
        <taxon>Basidiomycota</taxon>
        <taxon>Agaricomycotina</taxon>
        <taxon>Agaricomycetes</taxon>
        <taxon>Agaricomycetidae</taxon>
        <taxon>Agaricales</taxon>
        <taxon>Marasmiineae</taxon>
        <taxon>Omphalotaceae</taxon>
        <taxon>Rhodocollybia</taxon>
    </lineage>
</organism>
<accession>A0A9P5TZP7</accession>
<dbReference type="EMBL" id="JADNRY010000191">
    <property type="protein sequence ID" value="KAF9061755.1"/>
    <property type="molecule type" value="Genomic_DNA"/>
</dbReference>
<dbReference type="OrthoDB" id="1920326at2759"/>
<keyword evidence="2" id="KW-1185">Reference proteome</keyword>
<reference evidence="1" key="1">
    <citation type="submission" date="2020-11" db="EMBL/GenBank/DDBJ databases">
        <authorList>
            <consortium name="DOE Joint Genome Institute"/>
            <person name="Ahrendt S."/>
            <person name="Riley R."/>
            <person name="Andreopoulos W."/>
            <person name="Labutti K."/>
            <person name="Pangilinan J."/>
            <person name="Ruiz-Duenas F.J."/>
            <person name="Barrasa J.M."/>
            <person name="Sanchez-Garcia M."/>
            <person name="Camarero S."/>
            <person name="Miyauchi S."/>
            <person name="Serrano A."/>
            <person name="Linde D."/>
            <person name="Babiker R."/>
            <person name="Drula E."/>
            <person name="Ayuso-Fernandez I."/>
            <person name="Pacheco R."/>
            <person name="Padilla G."/>
            <person name="Ferreira P."/>
            <person name="Barriuso J."/>
            <person name="Kellner H."/>
            <person name="Castanera R."/>
            <person name="Alfaro M."/>
            <person name="Ramirez L."/>
            <person name="Pisabarro A.G."/>
            <person name="Kuo A."/>
            <person name="Tritt A."/>
            <person name="Lipzen A."/>
            <person name="He G."/>
            <person name="Yan M."/>
            <person name="Ng V."/>
            <person name="Cullen D."/>
            <person name="Martin F."/>
            <person name="Rosso M.-N."/>
            <person name="Henrissat B."/>
            <person name="Hibbett D."/>
            <person name="Martinez A.T."/>
            <person name="Grigoriev I.V."/>
        </authorList>
    </citation>
    <scope>NUCLEOTIDE SEQUENCE</scope>
    <source>
        <strain evidence="1">AH 40177</strain>
    </source>
</reference>
<evidence type="ECO:0000313" key="1">
    <source>
        <dbReference type="EMBL" id="KAF9061755.1"/>
    </source>
</evidence>
<dbReference type="Proteomes" id="UP000772434">
    <property type="component" value="Unassembled WGS sequence"/>
</dbReference>
<sequence length="293" mass="33256">MIKKCRSGIRLFYTATTVLTQMDWHYTVVCGERTTLRVVFIRILPSVNLIRDYCLTHNLTVGDKNRNKRSVPGSYDIWNRNRLASLIDRAEHAFKHPLKPPVVGWVNGNDYERSSESFGILSLSLSVQRKLGIKHYELAKRQGTRMAILPLHTSEEFAIWRVLVKQPHGDSQSQHSLTGLQLQTNGFSIAMPGRGYFISFRSVSRITTRADIMQWTFNRLLNQHGGQQFALQFQYGDGTQVESAMHTLSKKSGSWITAVEAYVGSCQIRKSGSWITAVEACVGSCQIRTCRRT</sequence>
<comment type="caution">
    <text evidence="1">The sequence shown here is derived from an EMBL/GenBank/DDBJ whole genome shotgun (WGS) entry which is preliminary data.</text>
</comment>
<protein>
    <submittedName>
        <fullName evidence="1">Uncharacterized protein</fullName>
    </submittedName>
</protein>
<gene>
    <name evidence="1" type="ORF">BDP27DRAFT_1369379</name>
</gene>
<dbReference type="AlphaFoldDB" id="A0A9P5TZP7"/>
<name>A0A9P5TZP7_9AGAR</name>
<proteinExistence type="predicted"/>
<evidence type="ECO:0000313" key="2">
    <source>
        <dbReference type="Proteomes" id="UP000772434"/>
    </source>
</evidence>